<evidence type="ECO:0000256" key="5">
    <source>
        <dbReference type="ARBA" id="ARBA00036820"/>
    </source>
</evidence>
<protein>
    <recommendedName>
        <fullName evidence="8">Hydroxylysine kinase</fullName>
        <ecNumber evidence="7">2.7.1.81</ecNumber>
    </recommendedName>
</protein>
<dbReference type="PANTHER" id="PTHR21064">
    <property type="entry name" value="AMINOGLYCOSIDE PHOSPHOTRANSFERASE DOMAIN-CONTAINING PROTEIN-RELATED"/>
    <property type="match status" value="1"/>
</dbReference>
<evidence type="ECO:0000313" key="10">
    <source>
        <dbReference type="EMBL" id="MYM19344.1"/>
    </source>
</evidence>
<sequence length="360" mass="37985">MPRPLHSLTRAEIAEICARHFGCEVSAGGFMAGEIAVNVAVEPADGAGRLVLKGEYPNPAMMPEHADWVCRVQQRAHAAGLPVAGQRPAVEPFAPPGGESSGVLALVDIDGELAMFRLQEYLPGSVAAGRDSYPDYPAQVGRLAARLADALAAAAPEPAPVLHPWAFETTGANVAFACDRIRTLEAAGRVPADYGAALSADVALARRAALAFERRVRPRLPELPRQVVHQDVNDFNLLVADGRITGLIDFGDCRSAPRLAEAAIAGSYTMLGRADPRAAFAAFAAAYQEAAEHPLAPAEARLIELSALARLCLNACTWTARALTAGHGDPQAEYGRARMRRTWPVVRAVAAAVLAEAEAA</sequence>
<dbReference type="EMBL" id="WWEQ01000014">
    <property type="protein sequence ID" value="MYM19344.1"/>
    <property type="molecule type" value="Genomic_DNA"/>
</dbReference>
<dbReference type="InterPro" id="IPR050249">
    <property type="entry name" value="Pseudomonas-type_ThrB"/>
</dbReference>
<comment type="catalytic activity">
    <reaction evidence="5">
        <text>(5R)-5-hydroxy-L-lysine + GTP = (5R)-5-phosphooxy-L-lysine + GDP + H(+)</text>
        <dbReference type="Rhea" id="RHEA:19049"/>
        <dbReference type="ChEBI" id="CHEBI:15378"/>
        <dbReference type="ChEBI" id="CHEBI:37565"/>
        <dbReference type="ChEBI" id="CHEBI:57882"/>
        <dbReference type="ChEBI" id="CHEBI:58189"/>
        <dbReference type="ChEBI" id="CHEBI:58357"/>
        <dbReference type="EC" id="2.7.1.81"/>
    </reaction>
</comment>
<name>A0A6N9H6Y7_9MICO</name>
<dbReference type="InterPro" id="IPR002575">
    <property type="entry name" value="Aminoglycoside_PTrfase"/>
</dbReference>
<feature type="domain" description="Aminoglycoside phosphotransferase" evidence="9">
    <location>
        <begin position="106"/>
        <end position="293"/>
    </location>
</feature>
<evidence type="ECO:0000256" key="6">
    <source>
        <dbReference type="ARBA" id="ARBA00037368"/>
    </source>
</evidence>
<dbReference type="RefSeq" id="WP_160952776.1">
    <property type="nucleotide sequence ID" value="NZ_WWEQ01000014.1"/>
</dbReference>
<evidence type="ECO:0000256" key="7">
    <source>
        <dbReference type="ARBA" id="ARBA00038873"/>
    </source>
</evidence>
<keyword evidence="3 10" id="KW-0808">Transferase</keyword>
<keyword evidence="4" id="KW-0418">Kinase</keyword>
<dbReference type="AlphaFoldDB" id="A0A6N9H6Y7"/>
<evidence type="ECO:0000256" key="1">
    <source>
        <dbReference type="ARBA" id="ARBA00004496"/>
    </source>
</evidence>
<dbReference type="Gene3D" id="3.90.1200.10">
    <property type="match status" value="1"/>
</dbReference>
<keyword evidence="2" id="KW-0963">Cytoplasm</keyword>
<evidence type="ECO:0000313" key="11">
    <source>
        <dbReference type="Proteomes" id="UP000469215"/>
    </source>
</evidence>
<dbReference type="GO" id="GO:0047992">
    <property type="term" value="F:hydroxylysine kinase activity"/>
    <property type="evidence" value="ECO:0007669"/>
    <property type="project" value="UniProtKB-EC"/>
</dbReference>
<evidence type="ECO:0000256" key="4">
    <source>
        <dbReference type="ARBA" id="ARBA00022777"/>
    </source>
</evidence>
<comment type="subcellular location">
    <subcellularLocation>
        <location evidence="1">Cytoplasm</location>
    </subcellularLocation>
</comment>
<evidence type="ECO:0000256" key="3">
    <source>
        <dbReference type="ARBA" id="ARBA00022679"/>
    </source>
</evidence>
<dbReference type="Pfam" id="PF01636">
    <property type="entry name" value="APH"/>
    <property type="match status" value="1"/>
</dbReference>
<dbReference type="InterPro" id="IPR011009">
    <property type="entry name" value="Kinase-like_dom_sf"/>
</dbReference>
<dbReference type="PANTHER" id="PTHR21064:SF1">
    <property type="entry name" value="HYDROXYLYSINE KINASE"/>
    <property type="match status" value="1"/>
</dbReference>
<evidence type="ECO:0000256" key="8">
    <source>
        <dbReference type="ARBA" id="ARBA00040505"/>
    </source>
</evidence>
<evidence type="ECO:0000259" key="9">
    <source>
        <dbReference type="Pfam" id="PF01636"/>
    </source>
</evidence>
<dbReference type="Proteomes" id="UP000469215">
    <property type="component" value="Unassembled WGS sequence"/>
</dbReference>
<comment type="caution">
    <text evidence="10">The sequence shown here is derived from an EMBL/GenBank/DDBJ whole genome shotgun (WGS) entry which is preliminary data.</text>
</comment>
<keyword evidence="11" id="KW-1185">Reference proteome</keyword>
<proteinExistence type="predicted"/>
<organism evidence="10 11">
    <name type="scientific">Brevibacterium rongguiense</name>
    <dbReference type="NCBI Taxonomy" id="2695267"/>
    <lineage>
        <taxon>Bacteria</taxon>
        <taxon>Bacillati</taxon>
        <taxon>Actinomycetota</taxon>
        <taxon>Actinomycetes</taxon>
        <taxon>Micrococcales</taxon>
        <taxon>Brevibacteriaceae</taxon>
        <taxon>Brevibacterium</taxon>
    </lineage>
</organism>
<reference evidence="10 11" key="1">
    <citation type="submission" date="2020-01" db="EMBL/GenBank/DDBJ databases">
        <authorList>
            <person name="Deng T."/>
        </authorList>
    </citation>
    <scope>NUCLEOTIDE SEQUENCE [LARGE SCALE GENOMIC DNA]</scope>
    <source>
        <strain evidence="10 11">5221</strain>
    </source>
</reference>
<comment type="function">
    <text evidence="6">Catalyzes the GTP-dependent phosphorylation of 5-hydroxy-L-lysine.</text>
</comment>
<evidence type="ECO:0000256" key="2">
    <source>
        <dbReference type="ARBA" id="ARBA00022490"/>
    </source>
</evidence>
<gene>
    <name evidence="10" type="ORF">GSY69_05010</name>
</gene>
<dbReference type="EC" id="2.7.1.81" evidence="7"/>
<dbReference type="SUPFAM" id="SSF56112">
    <property type="entry name" value="Protein kinase-like (PK-like)"/>
    <property type="match status" value="1"/>
</dbReference>
<dbReference type="GO" id="GO:0005737">
    <property type="term" value="C:cytoplasm"/>
    <property type="evidence" value="ECO:0007669"/>
    <property type="project" value="UniProtKB-SubCell"/>
</dbReference>
<accession>A0A6N9H6Y7</accession>